<evidence type="ECO:0000313" key="2">
    <source>
        <dbReference type="EMBL" id="KAH9517845.1"/>
    </source>
</evidence>
<protein>
    <submittedName>
        <fullName evidence="2">Uncharacterized protein</fullName>
    </submittedName>
</protein>
<sequence>MNSNNIITTNRMQNQVLLNDNSLSSSSTTTMAKFITFSSSSSSSSSTTSSSSYENANTKKSIFESFKYHIICIICLLQFLFVISYAKRAFTVVVDLMYGDHWDCNRSQVAIIIVVVVGGGCGGQVISNGTSNESYPNDLKYHQNRKN</sequence>
<dbReference type="AlphaFoldDB" id="A0A922I2H6"/>
<dbReference type="EMBL" id="ASGP02000003">
    <property type="protein sequence ID" value="KAH9517845.1"/>
    <property type="molecule type" value="Genomic_DNA"/>
</dbReference>
<keyword evidence="1" id="KW-0812">Transmembrane</keyword>
<comment type="caution">
    <text evidence="2">The sequence shown here is derived from an EMBL/GenBank/DDBJ whole genome shotgun (WGS) entry which is preliminary data.</text>
</comment>
<feature type="transmembrane region" description="Helical" evidence="1">
    <location>
        <begin position="68"/>
        <end position="86"/>
    </location>
</feature>
<reference evidence="2" key="2">
    <citation type="journal article" date="2022" name="Res Sq">
        <title>Comparative Genomics Reveals Insights into the Divergent Evolution of Astigmatic Mites and Household Pest Adaptations.</title>
        <authorList>
            <person name="Xiong Q."/>
            <person name="Wan A.T.-Y."/>
            <person name="Liu X.-Y."/>
            <person name="Fung C.S.-H."/>
            <person name="Xiao X."/>
            <person name="Malainual N."/>
            <person name="Hou J."/>
            <person name="Wang L."/>
            <person name="Wang M."/>
            <person name="Yang K."/>
            <person name="Cui Y."/>
            <person name="Leung E."/>
            <person name="Nong W."/>
            <person name="Shin S.-K."/>
            <person name="Au S."/>
            <person name="Jeong K.Y."/>
            <person name="Chew F.T."/>
            <person name="Hui J."/>
            <person name="Leung T.F."/>
            <person name="Tungtrongchitr A."/>
            <person name="Zhong N."/>
            <person name="Liu Z."/>
            <person name="Tsui S."/>
        </authorList>
    </citation>
    <scope>NUCLEOTIDE SEQUENCE</scope>
    <source>
        <strain evidence="2">Derf</strain>
        <tissue evidence="2">Whole organism</tissue>
    </source>
</reference>
<accession>A0A922I2H6</accession>
<name>A0A922I2H6_DERFA</name>
<organism evidence="2 3">
    <name type="scientific">Dermatophagoides farinae</name>
    <name type="common">American house dust mite</name>
    <dbReference type="NCBI Taxonomy" id="6954"/>
    <lineage>
        <taxon>Eukaryota</taxon>
        <taxon>Metazoa</taxon>
        <taxon>Ecdysozoa</taxon>
        <taxon>Arthropoda</taxon>
        <taxon>Chelicerata</taxon>
        <taxon>Arachnida</taxon>
        <taxon>Acari</taxon>
        <taxon>Acariformes</taxon>
        <taxon>Sarcoptiformes</taxon>
        <taxon>Astigmata</taxon>
        <taxon>Psoroptidia</taxon>
        <taxon>Analgoidea</taxon>
        <taxon>Pyroglyphidae</taxon>
        <taxon>Dermatophagoidinae</taxon>
        <taxon>Dermatophagoides</taxon>
    </lineage>
</organism>
<gene>
    <name evidence="2" type="ORF">DERF_008468</name>
</gene>
<dbReference type="Proteomes" id="UP000790347">
    <property type="component" value="Unassembled WGS sequence"/>
</dbReference>
<reference evidence="2" key="1">
    <citation type="submission" date="2013-05" db="EMBL/GenBank/DDBJ databases">
        <authorList>
            <person name="Yim A.K.Y."/>
            <person name="Chan T.F."/>
            <person name="Ji K.M."/>
            <person name="Liu X.Y."/>
            <person name="Zhou J.W."/>
            <person name="Li R.Q."/>
            <person name="Yang K.Y."/>
            <person name="Li J."/>
            <person name="Li M."/>
            <person name="Law P.T.W."/>
            <person name="Wu Y.L."/>
            <person name="Cai Z.L."/>
            <person name="Qin H."/>
            <person name="Bao Y."/>
            <person name="Leung R.K.K."/>
            <person name="Ng P.K.S."/>
            <person name="Zou J."/>
            <person name="Zhong X.J."/>
            <person name="Ran P.X."/>
            <person name="Zhong N.S."/>
            <person name="Liu Z.G."/>
            <person name="Tsui S.K.W."/>
        </authorList>
    </citation>
    <scope>NUCLEOTIDE SEQUENCE</scope>
    <source>
        <strain evidence="2">Derf</strain>
        <tissue evidence="2">Whole organism</tissue>
    </source>
</reference>
<keyword evidence="3" id="KW-1185">Reference proteome</keyword>
<feature type="transmembrane region" description="Helical" evidence="1">
    <location>
        <begin position="106"/>
        <end position="126"/>
    </location>
</feature>
<keyword evidence="1" id="KW-0472">Membrane</keyword>
<keyword evidence="1" id="KW-1133">Transmembrane helix</keyword>
<evidence type="ECO:0000313" key="3">
    <source>
        <dbReference type="Proteomes" id="UP000790347"/>
    </source>
</evidence>
<evidence type="ECO:0000256" key="1">
    <source>
        <dbReference type="SAM" id="Phobius"/>
    </source>
</evidence>
<proteinExistence type="predicted"/>